<organism evidence="2 3">
    <name type="scientific">Eumeta variegata</name>
    <name type="common">Bagworm moth</name>
    <name type="synonym">Eumeta japonica</name>
    <dbReference type="NCBI Taxonomy" id="151549"/>
    <lineage>
        <taxon>Eukaryota</taxon>
        <taxon>Metazoa</taxon>
        <taxon>Ecdysozoa</taxon>
        <taxon>Arthropoda</taxon>
        <taxon>Hexapoda</taxon>
        <taxon>Insecta</taxon>
        <taxon>Pterygota</taxon>
        <taxon>Neoptera</taxon>
        <taxon>Endopterygota</taxon>
        <taxon>Lepidoptera</taxon>
        <taxon>Glossata</taxon>
        <taxon>Ditrysia</taxon>
        <taxon>Tineoidea</taxon>
        <taxon>Psychidae</taxon>
        <taxon>Oiketicinae</taxon>
        <taxon>Eumeta</taxon>
    </lineage>
</organism>
<dbReference type="EMBL" id="BGZK01000755">
    <property type="protein sequence ID" value="GBP59193.1"/>
    <property type="molecule type" value="Genomic_DNA"/>
</dbReference>
<proteinExistence type="predicted"/>
<reference evidence="2 3" key="1">
    <citation type="journal article" date="2019" name="Commun. Biol.">
        <title>The bagworm genome reveals a unique fibroin gene that provides high tensile strength.</title>
        <authorList>
            <person name="Kono N."/>
            <person name="Nakamura H."/>
            <person name="Ohtoshi R."/>
            <person name="Tomita M."/>
            <person name="Numata K."/>
            <person name="Arakawa K."/>
        </authorList>
    </citation>
    <scope>NUCLEOTIDE SEQUENCE [LARGE SCALE GENOMIC DNA]</scope>
</reference>
<evidence type="ECO:0000313" key="2">
    <source>
        <dbReference type="EMBL" id="GBP59193.1"/>
    </source>
</evidence>
<comment type="caution">
    <text evidence="2">The sequence shown here is derived from an EMBL/GenBank/DDBJ whole genome shotgun (WGS) entry which is preliminary data.</text>
</comment>
<dbReference type="AlphaFoldDB" id="A0A4C1X7P9"/>
<accession>A0A4C1X7P9</accession>
<evidence type="ECO:0000313" key="3">
    <source>
        <dbReference type="Proteomes" id="UP000299102"/>
    </source>
</evidence>
<evidence type="ECO:0000256" key="1">
    <source>
        <dbReference type="SAM" id="MobiDB-lite"/>
    </source>
</evidence>
<dbReference type="Proteomes" id="UP000299102">
    <property type="component" value="Unassembled WGS sequence"/>
</dbReference>
<sequence length="165" mass="18650">MALGSILTTGGLTDEFFNSSQVKPHAGCHGERTLRRRCHQIGQEGRARRTRRRCEGPGGRRGAPGAQCERPPRSRRSSAGTRILRPRGIPNGILLCMISALIVRNIRDASGRRYSHAYEYATRLVDYSRRGREAENLISTTNYLHLSRYRIANVKCETTRRAICR</sequence>
<name>A0A4C1X7P9_EUMVA</name>
<keyword evidence="3" id="KW-1185">Reference proteome</keyword>
<gene>
    <name evidence="2" type="ORF">EVAR_54627_1</name>
</gene>
<feature type="region of interest" description="Disordered" evidence="1">
    <location>
        <begin position="41"/>
        <end position="80"/>
    </location>
</feature>
<protein>
    <submittedName>
        <fullName evidence="2">Uncharacterized protein</fullName>
    </submittedName>
</protein>